<dbReference type="PANTHER" id="PTHR46985:SF2">
    <property type="entry name" value="APOPTOSIS-ASSOCIATED SPECK-LIKE PROTEIN CONTAINING A CARD"/>
    <property type="match status" value="1"/>
</dbReference>
<dbReference type="InterPro" id="IPR051249">
    <property type="entry name" value="NLRP_Inflammasome"/>
</dbReference>
<dbReference type="SUPFAM" id="SSF47986">
    <property type="entry name" value="DEATH domain"/>
    <property type="match status" value="1"/>
</dbReference>
<evidence type="ECO:0000256" key="3">
    <source>
        <dbReference type="ARBA" id="ARBA00022588"/>
    </source>
</evidence>
<dbReference type="Pfam" id="PF13553">
    <property type="entry name" value="FIIND"/>
    <property type="match status" value="1"/>
</dbReference>
<evidence type="ECO:0000256" key="2">
    <source>
        <dbReference type="ARBA" id="ARBA00022490"/>
    </source>
</evidence>
<keyword evidence="3" id="KW-0399">Innate immunity</keyword>
<dbReference type="Pfam" id="PF02758">
    <property type="entry name" value="PYRIN"/>
    <property type="match status" value="1"/>
</dbReference>
<evidence type="ECO:0000259" key="5">
    <source>
        <dbReference type="PROSITE" id="PS50824"/>
    </source>
</evidence>
<dbReference type="InterPro" id="IPR025307">
    <property type="entry name" value="FIIND_dom"/>
</dbReference>
<dbReference type="GO" id="GO:0045087">
    <property type="term" value="P:innate immune response"/>
    <property type="evidence" value="ECO:0007669"/>
    <property type="project" value="UniProtKB-KW"/>
</dbReference>
<dbReference type="AlphaFoldDB" id="A0AAD3N972"/>
<comment type="subcellular location">
    <subcellularLocation>
        <location evidence="1">Cytoplasm</location>
        <location evidence="1">Cytosol</location>
    </subcellularLocation>
</comment>
<organism evidence="7 8">
    <name type="scientific">Lates japonicus</name>
    <name type="common">Japanese lates</name>
    <dbReference type="NCBI Taxonomy" id="270547"/>
    <lineage>
        <taxon>Eukaryota</taxon>
        <taxon>Metazoa</taxon>
        <taxon>Chordata</taxon>
        <taxon>Craniata</taxon>
        <taxon>Vertebrata</taxon>
        <taxon>Euteleostomi</taxon>
        <taxon>Actinopterygii</taxon>
        <taxon>Neopterygii</taxon>
        <taxon>Teleostei</taxon>
        <taxon>Neoteleostei</taxon>
        <taxon>Acanthomorphata</taxon>
        <taxon>Carangaria</taxon>
        <taxon>Carangaria incertae sedis</taxon>
        <taxon>Centropomidae</taxon>
        <taxon>Lates</taxon>
    </lineage>
</organism>
<dbReference type="Proteomes" id="UP001279410">
    <property type="component" value="Unassembled WGS sequence"/>
</dbReference>
<dbReference type="PROSITE" id="PS50824">
    <property type="entry name" value="DAPIN"/>
    <property type="match status" value="1"/>
</dbReference>
<dbReference type="GO" id="GO:0005829">
    <property type="term" value="C:cytosol"/>
    <property type="evidence" value="ECO:0007669"/>
    <property type="project" value="UniProtKB-SubCell"/>
</dbReference>
<evidence type="ECO:0000259" key="6">
    <source>
        <dbReference type="PROSITE" id="PS51830"/>
    </source>
</evidence>
<reference evidence="7" key="1">
    <citation type="submission" date="2022-08" db="EMBL/GenBank/DDBJ databases">
        <title>Genome sequencing of akame (Lates japonicus).</title>
        <authorList>
            <person name="Hashiguchi Y."/>
            <person name="Takahashi H."/>
        </authorList>
    </citation>
    <scope>NUCLEOTIDE SEQUENCE</scope>
    <source>
        <strain evidence="7">Kochi</strain>
    </source>
</reference>
<evidence type="ECO:0000256" key="1">
    <source>
        <dbReference type="ARBA" id="ARBA00004514"/>
    </source>
</evidence>
<dbReference type="EMBL" id="BRZM01000102">
    <property type="protein sequence ID" value="GLD67054.1"/>
    <property type="molecule type" value="Genomic_DNA"/>
</dbReference>
<gene>
    <name evidence="7" type="ORF">AKAME5_001842100</name>
</gene>
<dbReference type="InterPro" id="IPR011029">
    <property type="entry name" value="DEATH-like_dom_sf"/>
</dbReference>
<keyword evidence="4" id="KW-0391">Immunity</keyword>
<evidence type="ECO:0000256" key="4">
    <source>
        <dbReference type="ARBA" id="ARBA00022859"/>
    </source>
</evidence>
<dbReference type="InterPro" id="IPR004020">
    <property type="entry name" value="DAPIN"/>
</dbReference>
<comment type="caution">
    <text evidence="7">The sequence shown here is derived from an EMBL/GenBank/DDBJ whole genome shotgun (WGS) entry which is preliminary data.</text>
</comment>
<feature type="domain" description="FIIND" evidence="6">
    <location>
        <begin position="6"/>
        <end position="352"/>
    </location>
</feature>
<dbReference type="SMART" id="SM01289">
    <property type="entry name" value="PYRIN"/>
    <property type="match status" value="1"/>
</dbReference>
<proteinExistence type="predicted"/>
<sequence length="352" mass="39083">MVTGFGIGQKDQREGFSFDRDEASETCLFRCPGPGGFRCTSTRLVFVVDQEVELLYRTVQWDVSLLQSAGKTPAGPLFNIQCPESAVYKLHLPHCATKDALQFEGLLSVVHITDDGMSVLEITDSHVVVKVPHLSAFGLVWDIIKWFLNITLPVEGQVLLFLRPPGSGPTGTPSAPAQSDQDAKMKIDLKNILDDLRDEDFKNFKWFLKCETVNNIPPIEERQLSKAERQDTVDLMVQKYGLVGAVGVMERALTNISRNDLGKQLPAIDSGTEVRQVSVFLRCRPLKTRLPSASSPSTPPPPLPPPPLLPLLVSGSGSRNVGVFLEKVWTSETVWERRNKQRRNMTVLCCLC</sequence>
<accession>A0AAD3N972</accession>
<dbReference type="PROSITE" id="PS51830">
    <property type="entry name" value="FIIND"/>
    <property type="match status" value="1"/>
</dbReference>
<evidence type="ECO:0000313" key="8">
    <source>
        <dbReference type="Proteomes" id="UP001279410"/>
    </source>
</evidence>
<protein>
    <submittedName>
        <fullName evidence="7">NACHT, LRR and PYD domains-containing protein 1-like protein</fullName>
    </submittedName>
</protein>
<feature type="domain" description="Pyrin" evidence="5">
    <location>
        <begin position="181"/>
        <end position="265"/>
    </location>
</feature>
<name>A0AAD3N972_LATJO</name>
<keyword evidence="2" id="KW-0963">Cytoplasm</keyword>
<dbReference type="PANTHER" id="PTHR46985">
    <property type="entry name" value="NACHT, LRR AND PYD DOMAINS-CONTAINING PROTEIN 1"/>
    <property type="match status" value="1"/>
</dbReference>
<evidence type="ECO:0000313" key="7">
    <source>
        <dbReference type="EMBL" id="GLD67054.1"/>
    </source>
</evidence>
<dbReference type="Gene3D" id="1.10.533.10">
    <property type="entry name" value="Death Domain, Fas"/>
    <property type="match status" value="1"/>
</dbReference>
<keyword evidence="8" id="KW-1185">Reference proteome</keyword>